<protein>
    <submittedName>
        <fullName evidence="1">Uncharacterized protein</fullName>
    </submittedName>
</protein>
<accession>A0A512BZZ8</accession>
<organism evidence="1 2">
    <name type="scientific">Microvirga aerophila</name>
    <dbReference type="NCBI Taxonomy" id="670291"/>
    <lineage>
        <taxon>Bacteria</taxon>
        <taxon>Pseudomonadati</taxon>
        <taxon>Pseudomonadota</taxon>
        <taxon>Alphaproteobacteria</taxon>
        <taxon>Hyphomicrobiales</taxon>
        <taxon>Methylobacteriaceae</taxon>
        <taxon>Microvirga</taxon>
    </lineage>
</organism>
<dbReference type="Proteomes" id="UP000321085">
    <property type="component" value="Unassembled WGS sequence"/>
</dbReference>
<proteinExistence type="predicted"/>
<sequence length="182" mass="20381">MRPTIEIPEAARQRAYDYYVDHPKISLEAIATHLGVSRSTFRRLRQAWGWPPRRDVKAGAETGVKCVASAGLPVGRPALSSSLQEAAMSLVQVTRTRIDALVKEQHVKREIDHDKTARTLAAYAKTLTTAQALLEQEGSRLDETGHDDRPQRTIHELRDELARHLERVIAEEESRGCDGLLV</sequence>
<name>A0A512BZZ8_9HYPH</name>
<comment type="caution">
    <text evidence="1">The sequence shown here is derived from an EMBL/GenBank/DDBJ whole genome shotgun (WGS) entry which is preliminary data.</text>
</comment>
<dbReference type="OrthoDB" id="8020051at2"/>
<reference evidence="1 2" key="1">
    <citation type="submission" date="2019-07" db="EMBL/GenBank/DDBJ databases">
        <title>Whole genome shotgun sequence of Microvirga aerophila NBRC 106136.</title>
        <authorList>
            <person name="Hosoyama A."/>
            <person name="Uohara A."/>
            <person name="Ohji S."/>
            <person name="Ichikawa N."/>
        </authorList>
    </citation>
    <scope>NUCLEOTIDE SEQUENCE [LARGE SCALE GENOMIC DNA]</scope>
    <source>
        <strain evidence="1 2">NBRC 106136</strain>
    </source>
</reference>
<gene>
    <name evidence="1" type="ORF">MAE02_52300</name>
</gene>
<evidence type="ECO:0000313" key="2">
    <source>
        <dbReference type="Proteomes" id="UP000321085"/>
    </source>
</evidence>
<evidence type="ECO:0000313" key="1">
    <source>
        <dbReference type="EMBL" id="GEO17534.1"/>
    </source>
</evidence>
<dbReference type="EMBL" id="BJYU01000109">
    <property type="protein sequence ID" value="GEO17534.1"/>
    <property type="molecule type" value="Genomic_DNA"/>
</dbReference>
<keyword evidence="2" id="KW-1185">Reference proteome</keyword>
<dbReference type="RefSeq" id="WP_114188853.1">
    <property type="nucleotide sequence ID" value="NZ_BJYU01000109.1"/>
</dbReference>
<dbReference type="AlphaFoldDB" id="A0A512BZZ8"/>